<protein>
    <submittedName>
        <fullName evidence="3">Uncharacterized protein</fullName>
    </submittedName>
</protein>
<feature type="compositionally biased region" description="Acidic residues" evidence="1">
    <location>
        <begin position="75"/>
        <end position="99"/>
    </location>
</feature>
<evidence type="ECO:0000256" key="1">
    <source>
        <dbReference type="SAM" id="MobiDB-lite"/>
    </source>
</evidence>
<feature type="compositionally biased region" description="Acidic residues" evidence="1">
    <location>
        <begin position="46"/>
        <end position="61"/>
    </location>
</feature>
<keyword evidence="4" id="KW-1185">Reference proteome</keyword>
<proteinExistence type="predicted"/>
<dbReference type="EMBL" id="PVTM01000003">
    <property type="protein sequence ID" value="PRY72798.1"/>
    <property type="molecule type" value="Genomic_DNA"/>
</dbReference>
<evidence type="ECO:0000313" key="3">
    <source>
        <dbReference type="EMBL" id="PRY72798.1"/>
    </source>
</evidence>
<keyword evidence="2" id="KW-0732">Signal</keyword>
<feature type="signal peptide" evidence="2">
    <location>
        <begin position="1"/>
        <end position="25"/>
    </location>
</feature>
<gene>
    <name evidence="3" type="ORF">BCL64_103278</name>
</gene>
<organism evidence="3 4">
    <name type="scientific">Halomonas ventosae</name>
    <dbReference type="NCBI Taxonomy" id="229007"/>
    <lineage>
        <taxon>Bacteria</taxon>
        <taxon>Pseudomonadati</taxon>
        <taxon>Pseudomonadota</taxon>
        <taxon>Gammaproteobacteria</taxon>
        <taxon>Oceanospirillales</taxon>
        <taxon>Halomonadaceae</taxon>
        <taxon>Halomonas</taxon>
    </lineage>
</organism>
<feature type="compositionally biased region" description="Basic and acidic residues" evidence="1">
    <location>
        <begin position="119"/>
        <end position="142"/>
    </location>
</feature>
<reference evidence="3 4" key="1">
    <citation type="submission" date="2018-03" db="EMBL/GenBank/DDBJ databases">
        <title>Comparative analysis of microorganisms from saline springs in Andes Mountain Range, Colombia.</title>
        <authorList>
            <person name="Rubin E."/>
        </authorList>
    </citation>
    <scope>NUCLEOTIDE SEQUENCE [LARGE SCALE GENOMIC DNA]</scope>
    <source>
        <strain evidence="3 4">USBA 854</strain>
    </source>
</reference>
<sequence length="244" mass="25995">MAMKPWMPLMAVVALSVGLAGCGNGDDEPAPAEVEETQQETTQSADEADEAAVTDEVESPAEEQAAAPDEVAVGAEEDLEGEGPVELEGEGEVDAEAETLGETPADTLDEDAALPGETTRSDVDAIIEETERRFEEASRQIDEQFESAEQEPIELEPMESSPAFESDIGLDESPGGDLDEREALPGESTDSDIEAILEETEKRFEEASRKIDEQFEEAERQAPGSSSELDALELEDSDGAGTGD</sequence>
<feature type="compositionally biased region" description="Acidic residues" evidence="1">
    <location>
        <begin position="189"/>
        <end position="198"/>
    </location>
</feature>
<dbReference type="RefSeq" id="WP_146131965.1">
    <property type="nucleotide sequence ID" value="NZ_PVTM01000003.1"/>
</dbReference>
<evidence type="ECO:0000313" key="4">
    <source>
        <dbReference type="Proteomes" id="UP000239896"/>
    </source>
</evidence>
<dbReference type="PROSITE" id="PS51257">
    <property type="entry name" value="PROKAR_LIPOPROTEIN"/>
    <property type="match status" value="1"/>
</dbReference>
<dbReference type="Proteomes" id="UP000239896">
    <property type="component" value="Unassembled WGS sequence"/>
</dbReference>
<dbReference type="AlphaFoldDB" id="A0A2T0VQQ8"/>
<feature type="compositionally biased region" description="Basic and acidic residues" evidence="1">
    <location>
        <begin position="199"/>
        <end position="220"/>
    </location>
</feature>
<accession>A0A2T0VQQ8</accession>
<feature type="chain" id="PRO_5015703027" evidence="2">
    <location>
        <begin position="26"/>
        <end position="244"/>
    </location>
</feature>
<feature type="compositionally biased region" description="Acidic residues" evidence="1">
    <location>
        <begin position="143"/>
        <end position="157"/>
    </location>
</feature>
<feature type="region of interest" description="Disordered" evidence="1">
    <location>
        <begin position="19"/>
        <end position="244"/>
    </location>
</feature>
<feature type="compositionally biased region" description="Acidic residues" evidence="1">
    <location>
        <begin position="25"/>
        <end position="38"/>
    </location>
</feature>
<name>A0A2T0VQQ8_9GAMM</name>
<evidence type="ECO:0000256" key="2">
    <source>
        <dbReference type="SAM" id="SignalP"/>
    </source>
</evidence>
<comment type="caution">
    <text evidence="3">The sequence shown here is derived from an EMBL/GenBank/DDBJ whole genome shotgun (WGS) entry which is preliminary data.</text>
</comment>